<evidence type="ECO:0000256" key="11">
    <source>
        <dbReference type="ARBA" id="ARBA00023136"/>
    </source>
</evidence>
<comment type="subcellular location">
    <subcellularLocation>
        <location evidence="1 12">Cell membrane</location>
        <topology evidence="1 12">Multi-pass membrane protein</topology>
    </subcellularLocation>
    <subcellularLocation>
        <location evidence="2">Golgi apparatus membrane</location>
        <topology evidence="2">Multi-pass membrane protein</topology>
    </subcellularLocation>
</comment>
<evidence type="ECO:0000256" key="5">
    <source>
        <dbReference type="ARBA" id="ARBA00022475"/>
    </source>
</evidence>
<feature type="transmembrane region" description="Helical" evidence="12">
    <location>
        <begin position="160"/>
        <end position="178"/>
    </location>
</feature>
<gene>
    <name evidence="13" type="ORF">EGW08_013629</name>
</gene>
<reference evidence="13 14" key="1">
    <citation type="submission" date="2019-01" db="EMBL/GenBank/DDBJ databases">
        <title>A draft genome assembly of the solar-powered sea slug Elysia chlorotica.</title>
        <authorList>
            <person name="Cai H."/>
            <person name="Li Q."/>
            <person name="Fang X."/>
            <person name="Li J."/>
            <person name="Curtis N.E."/>
            <person name="Altenburger A."/>
            <person name="Shibata T."/>
            <person name="Feng M."/>
            <person name="Maeda T."/>
            <person name="Schwartz J.A."/>
            <person name="Shigenobu S."/>
            <person name="Lundholm N."/>
            <person name="Nishiyama T."/>
            <person name="Yang H."/>
            <person name="Hasebe M."/>
            <person name="Li S."/>
            <person name="Pierce S.K."/>
            <person name="Wang J."/>
        </authorList>
    </citation>
    <scope>NUCLEOTIDE SEQUENCE [LARGE SCALE GENOMIC DNA]</scope>
    <source>
        <strain evidence="13">EC2010</strain>
        <tissue evidence="13">Whole organism of an adult</tissue>
    </source>
</reference>
<dbReference type="PANTHER" id="PTHR10791:SF112">
    <property type="entry name" value="SUGAR TRANSPORTER SWEET1"/>
    <property type="match status" value="1"/>
</dbReference>
<evidence type="ECO:0000313" key="14">
    <source>
        <dbReference type="Proteomes" id="UP000271974"/>
    </source>
</evidence>
<comment type="caution">
    <text evidence="13">The sequence shown here is derived from an EMBL/GenBank/DDBJ whole genome shotgun (WGS) entry which is preliminary data.</text>
</comment>
<keyword evidence="11 12" id="KW-0472">Membrane</keyword>
<dbReference type="Gene3D" id="1.20.1280.290">
    <property type="match status" value="2"/>
</dbReference>
<evidence type="ECO:0000256" key="7">
    <source>
        <dbReference type="ARBA" id="ARBA00022692"/>
    </source>
</evidence>
<evidence type="ECO:0000313" key="13">
    <source>
        <dbReference type="EMBL" id="RUS78623.1"/>
    </source>
</evidence>
<feature type="transmembrane region" description="Helical" evidence="12">
    <location>
        <begin position="125"/>
        <end position="148"/>
    </location>
</feature>
<feature type="transmembrane region" description="Helical" evidence="12">
    <location>
        <begin position="184"/>
        <end position="206"/>
    </location>
</feature>
<evidence type="ECO:0000256" key="10">
    <source>
        <dbReference type="ARBA" id="ARBA00023034"/>
    </source>
</evidence>
<dbReference type="FunFam" id="1.20.1280.290:FF:000004">
    <property type="entry name" value="Sugar transporter SWEET"/>
    <property type="match status" value="1"/>
</dbReference>
<dbReference type="Proteomes" id="UP000271974">
    <property type="component" value="Unassembled WGS sequence"/>
</dbReference>
<evidence type="ECO:0000256" key="4">
    <source>
        <dbReference type="ARBA" id="ARBA00022448"/>
    </source>
</evidence>
<organism evidence="13 14">
    <name type="scientific">Elysia chlorotica</name>
    <name type="common">Eastern emerald elysia</name>
    <name type="synonym">Sea slug</name>
    <dbReference type="NCBI Taxonomy" id="188477"/>
    <lineage>
        <taxon>Eukaryota</taxon>
        <taxon>Metazoa</taxon>
        <taxon>Spiralia</taxon>
        <taxon>Lophotrochozoa</taxon>
        <taxon>Mollusca</taxon>
        <taxon>Gastropoda</taxon>
        <taxon>Heterobranchia</taxon>
        <taxon>Euthyneura</taxon>
        <taxon>Panpulmonata</taxon>
        <taxon>Sacoglossa</taxon>
        <taxon>Placobranchoidea</taxon>
        <taxon>Plakobranchidae</taxon>
        <taxon>Elysia</taxon>
    </lineage>
</organism>
<dbReference type="GO" id="GO:0005886">
    <property type="term" value="C:plasma membrane"/>
    <property type="evidence" value="ECO:0007669"/>
    <property type="project" value="UniProtKB-SubCell"/>
</dbReference>
<evidence type="ECO:0000256" key="6">
    <source>
        <dbReference type="ARBA" id="ARBA00022597"/>
    </source>
</evidence>
<keyword evidence="14" id="KW-1185">Reference proteome</keyword>
<comment type="similarity">
    <text evidence="3 12">Belongs to the SWEET sugar transporter family.</text>
</comment>
<sequence>MDWVSTLSVLATVTSFATQFVGLEICFRIVQKGSSTDVSPTPFVIFFVSACVWLKYGLMMSISNVVLTSSLGAVLQFLYICVYYLYTNKKHSFHRLCFFGMGILFLPLFYVNYYEYHPDLATRNLGLYCCALSILCYASPLATVADVIKSQSTESISFPLCFMNFLCAVEWALYGIAINDQYVMFPNALGGLLGTIQFVLFGLYGFKKRSRHKSLPITQA</sequence>
<keyword evidence="7 12" id="KW-0812">Transmembrane</keyword>
<name>A0A3S1HG03_ELYCH</name>
<keyword evidence="10" id="KW-0333">Golgi apparatus</keyword>
<accession>A0A3S1HG03</accession>
<feature type="transmembrane region" description="Helical" evidence="12">
    <location>
        <begin position="42"/>
        <end position="59"/>
    </location>
</feature>
<evidence type="ECO:0000256" key="2">
    <source>
        <dbReference type="ARBA" id="ARBA00004653"/>
    </source>
</evidence>
<dbReference type="STRING" id="188477.A0A3S1HG03"/>
<proteinExistence type="inferred from homology"/>
<evidence type="ECO:0000256" key="1">
    <source>
        <dbReference type="ARBA" id="ARBA00004651"/>
    </source>
</evidence>
<comment type="function">
    <text evidence="12">Mediates sugar transport across membranes.</text>
</comment>
<evidence type="ECO:0000256" key="9">
    <source>
        <dbReference type="ARBA" id="ARBA00022989"/>
    </source>
</evidence>
<dbReference type="EMBL" id="RQTK01000499">
    <property type="protein sequence ID" value="RUS78623.1"/>
    <property type="molecule type" value="Genomic_DNA"/>
</dbReference>
<keyword evidence="4 12" id="KW-0813">Transport</keyword>
<dbReference type="InterPro" id="IPR004316">
    <property type="entry name" value="SWEET_rpt"/>
</dbReference>
<feature type="transmembrane region" description="Helical" evidence="12">
    <location>
        <begin position="65"/>
        <end position="86"/>
    </location>
</feature>
<dbReference type="GO" id="GO:0051119">
    <property type="term" value="F:sugar transmembrane transporter activity"/>
    <property type="evidence" value="ECO:0007669"/>
    <property type="project" value="InterPro"/>
</dbReference>
<dbReference type="Pfam" id="PF03083">
    <property type="entry name" value="MtN3_slv"/>
    <property type="match status" value="2"/>
</dbReference>
<dbReference type="GO" id="GO:0000139">
    <property type="term" value="C:Golgi membrane"/>
    <property type="evidence" value="ECO:0007669"/>
    <property type="project" value="UniProtKB-SubCell"/>
</dbReference>
<dbReference type="OrthoDB" id="409725at2759"/>
<keyword evidence="5" id="KW-1003">Cell membrane</keyword>
<dbReference type="PANTHER" id="PTHR10791">
    <property type="entry name" value="RAG1-ACTIVATING PROTEIN 1"/>
    <property type="match status" value="1"/>
</dbReference>
<protein>
    <recommendedName>
        <fullName evidence="12">Sugar transporter SWEET</fullName>
    </recommendedName>
</protein>
<evidence type="ECO:0000256" key="8">
    <source>
        <dbReference type="ARBA" id="ARBA00022737"/>
    </source>
</evidence>
<keyword evidence="8" id="KW-0677">Repeat</keyword>
<keyword evidence="6 12" id="KW-0762">Sugar transport</keyword>
<feature type="transmembrane region" description="Helical" evidence="12">
    <location>
        <begin position="93"/>
        <end position="113"/>
    </location>
</feature>
<keyword evidence="9 12" id="KW-1133">Transmembrane helix</keyword>
<evidence type="ECO:0000256" key="12">
    <source>
        <dbReference type="RuleBase" id="RU910715"/>
    </source>
</evidence>
<dbReference type="InterPro" id="IPR047664">
    <property type="entry name" value="SWEET"/>
</dbReference>
<feature type="transmembrane region" description="Helical" evidence="12">
    <location>
        <begin position="6"/>
        <end position="30"/>
    </location>
</feature>
<evidence type="ECO:0000256" key="3">
    <source>
        <dbReference type="ARBA" id="ARBA00007809"/>
    </source>
</evidence>
<dbReference type="AlphaFoldDB" id="A0A3S1HG03"/>